<organism evidence="2 3">
    <name type="scientific">Durio zibethinus</name>
    <name type="common">Durian</name>
    <dbReference type="NCBI Taxonomy" id="66656"/>
    <lineage>
        <taxon>Eukaryota</taxon>
        <taxon>Viridiplantae</taxon>
        <taxon>Streptophyta</taxon>
        <taxon>Embryophyta</taxon>
        <taxon>Tracheophyta</taxon>
        <taxon>Spermatophyta</taxon>
        <taxon>Magnoliopsida</taxon>
        <taxon>eudicotyledons</taxon>
        <taxon>Gunneridae</taxon>
        <taxon>Pentapetalae</taxon>
        <taxon>rosids</taxon>
        <taxon>malvids</taxon>
        <taxon>Malvales</taxon>
        <taxon>Malvaceae</taxon>
        <taxon>Helicteroideae</taxon>
        <taxon>Durio</taxon>
    </lineage>
</organism>
<gene>
    <name evidence="3" type="primary">LOC111290899</name>
</gene>
<dbReference type="GeneID" id="111290899"/>
<evidence type="ECO:0000313" key="2">
    <source>
        <dbReference type="Proteomes" id="UP000515121"/>
    </source>
</evidence>
<name>A0A6P5YCP2_DURZI</name>
<protein>
    <submittedName>
        <fullName evidence="3">Uncharacterized protein LOC111290899</fullName>
    </submittedName>
</protein>
<dbReference type="KEGG" id="dzi:111290899"/>
<evidence type="ECO:0000313" key="3">
    <source>
        <dbReference type="RefSeq" id="XP_022738147.1"/>
    </source>
</evidence>
<feature type="region of interest" description="Disordered" evidence="1">
    <location>
        <begin position="1"/>
        <end position="54"/>
    </location>
</feature>
<dbReference type="PANTHER" id="PTHR36886:SF7">
    <property type="entry name" value="EXPRESSED PROTEIN"/>
    <property type="match status" value="1"/>
</dbReference>
<dbReference type="OrthoDB" id="1935339at2759"/>
<dbReference type="AlphaFoldDB" id="A0A6P5YCP2"/>
<feature type="compositionally biased region" description="Basic and acidic residues" evidence="1">
    <location>
        <begin position="90"/>
        <end position="102"/>
    </location>
</feature>
<sequence>MLCKKKIQPIITHAPVDGKGIGSQQGTSSPNSARAVGQNFPRSGGDQYDPLVDSIEPSTRLSSKFDYLQKLEVTGDSDILLGLSGSNKPLDMEENNKRKDAGAIDSAASADNKEFGETADAEVGAVENVSPSNPVEVNMATGEIEIDQIKSPGKSKKSKDSRSMKVFKFALADFVKEVLKPS</sequence>
<dbReference type="PANTHER" id="PTHR36886">
    <property type="entry name" value="PROTEIN FRIGIDA-ESSENTIAL 1"/>
    <property type="match status" value="1"/>
</dbReference>
<feature type="region of interest" description="Disordered" evidence="1">
    <location>
        <begin position="81"/>
        <end position="115"/>
    </location>
</feature>
<dbReference type="RefSeq" id="XP_022738147.1">
    <property type="nucleotide sequence ID" value="XM_022882412.1"/>
</dbReference>
<accession>A0A6P5YCP2</accession>
<dbReference type="InterPro" id="IPR052650">
    <property type="entry name" value="Zinc_finger_CCCH"/>
</dbReference>
<reference evidence="3" key="1">
    <citation type="submission" date="2025-08" db="UniProtKB">
        <authorList>
            <consortium name="RefSeq"/>
        </authorList>
    </citation>
    <scope>IDENTIFICATION</scope>
    <source>
        <tissue evidence="3">Fruit stalk</tissue>
    </source>
</reference>
<proteinExistence type="predicted"/>
<keyword evidence="2" id="KW-1185">Reference proteome</keyword>
<dbReference type="Proteomes" id="UP000515121">
    <property type="component" value="Unplaced"/>
</dbReference>
<evidence type="ECO:0000256" key="1">
    <source>
        <dbReference type="SAM" id="MobiDB-lite"/>
    </source>
</evidence>
<feature type="compositionally biased region" description="Polar residues" evidence="1">
    <location>
        <begin position="22"/>
        <end position="32"/>
    </location>
</feature>